<feature type="transmembrane region" description="Helical" evidence="1">
    <location>
        <begin position="82"/>
        <end position="100"/>
    </location>
</feature>
<reference evidence="3 4" key="1">
    <citation type="submission" date="2016-12" db="EMBL/GenBank/DDBJ databases">
        <title>Genome Mining:The Detection of Biosynthetic Gene Clusters to Aid in the Expression of Curamycin A produced by Streptomyces sp. strain CZA14.</title>
        <authorList>
            <person name="Durrell K.A."/>
            <person name="Kirby B.M."/>
            <person name="Khan W."/>
            <person name="Mthethwa T."/>
            <person name="Le Roes-Hill M."/>
        </authorList>
    </citation>
    <scope>NUCLEOTIDE SEQUENCE [LARGE SCALE GENOMIC DNA]</scope>
    <source>
        <strain evidence="3 4">CZA14</strain>
    </source>
</reference>
<feature type="transmembrane region" description="Helical" evidence="1">
    <location>
        <begin position="170"/>
        <end position="191"/>
    </location>
</feature>
<accession>A0ABX3YGA5</accession>
<keyword evidence="1" id="KW-0472">Membrane</keyword>
<sequence>MFNAIFQNRYGYLTVAALIAAAVGVAAWLLTRRLDRPRGMWWALLSATIVGILAVTFMGAGASSGECTINHEVAEPFHTTQGLWNLVMFVPAGFLAVTAARRLLPATVGMLALPCVIELAQAAGPGLGRVCDSADAEMNMIGAVLGIAAAVVAFGSRGQIDWQGWAKGSLIAGATLLVAGYTAFSAGVTLIHTDGTTLSDASDKQRQAVKQAVEEAFGSHYGLGKVYEQPCAGRSCTNLIFTLVSRDGNKQAFSDGSLSWPDKQHLNILLENSNVLSGMGYPVKGAAVPRTEDEAFKVADTYMRQHYPWARAASRHITFSVGEKAELGWMTNWRFRHGGVLMPRMLDVQVDRTGRISQVDVRLGPTKMNLPSPRVSQEDAERAVIEGLASQARQFNAEPPQGIDAKVVEVKAEKRDGRWSPEWLVAVGPKGKAHGDSAQTSSTDLWRVDALTGAVYDGIGVRVQG</sequence>
<name>A0ABX3YGA5_9ACTN</name>
<keyword evidence="1" id="KW-0812">Transmembrane</keyword>
<feature type="domain" description="VanZ-like" evidence="2">
    <location>
        <begin position="76"/>
        <end position="152"/>
    </location>
</feature>
<dbReference type="Proteomes" id="UP000194266">
    <property type="component" value="Unassembled WGS sequence"/>
</dbReference>
<gene>
    <name evidence="3" type="ORF">OQI_24590</name>
</gene>
<dbReference type="EMBL" id="MRYD01000155">
    <property type="protein sequence ID" value="OSZ57919.1"/>
    <property type="molecule type" value="Genomic_DNA"/>
</dbReference>
<dbReference type="Pfam" id="PF04892">
    <property type="entry name" value="VanZ"/>
    <property type="match status" value="1"/>
</dbReference>
<feature type="transmembrane region" description="Helical" evidence="1">
    <location>
        <begin position="42"/>
        <end position="62"/>
    </location>
</feature>
<feature type="transmembrane region" description="Helical" evidence="1">
    <location>
        <begin position="12"/>
        <end position="30"/>
    </location>
</feature>
<keyword evidence="4" id="KW-1185">Reference proteome</keyword>
<dbReference type="RefSeq" id="WP_086171484.1">
    <property type="nucleotide sequence ID" value="NZ_MRYD01000155.1"/>
</dbReference>
<organism evidence="3 4">
    <name type="scientific">Streptomyces pharetrae CZA14</name>
    <dbReference type="NCBI Taxonomy" id="1144883"/>
    <lineage>
        <taxon>Bacteria</taxon>
        <taxon>Bacillati</taxon>
        <taxon>Actinomycetota</taxon>
        <taxon>Actinomycetes</taxon>
        <taxon>Kitasatosporales</taxon>
        <taxon>Streptomycetaceae</taxon>
        <taxon>Streptomyces</taxon>
    </lineage>
</organism>
<protein>
    <submittedName>
        <fullName evidence="3">VanZ family protein</fullName>
    </submittedName>
</protein>
<keyword evidence="1" id="KW-1133">Transmembrane helix</keyword>
<comment type="caution">
    <text evidence="3">The sequence shown here is derived from an EMBL/GenBank/DDBJ whole genome shotgun (WGS) entry which is preliminary data.</text>
</comment>
<evidence type="ECO:0000313" key="4">
    <source>
        <dbReference type="Proteomes" id="UP000194266"/>
    </source>
</evidence>
<evidence type="ECO:0000256" key="1">
    <source>
        <dbReference type="SAM" id="Phobius"/>
    </source>
</evidence>
<feature type="transmembrane region" description="Helical" evidence="1">
    <location>
        <begin position="140"/>
        <end position="158"/>
    </location>
</feature>
<proteinExistence type="predicted"/>
<evidence type="ECO:0000313" key="3">
    <source>
        <dbReference type="EMBL" id="OSZ57919.1"/>
    </source>
</evidence>
<evidence type="ECO:0000259" key="2">
    <source>
        <dbReference type="Pfam" id="PF04892"/>
    </source>
</evidence>
<dbReference type="InterPro" id="IPR006976">
    <property type="entry name" value="VanZ-like"/>
</dbReference>
<feature type="transmembrane region" description="Helical" evidence="1">
    <location>
        <begin position="107"/>
        <end position="128"/>
    </location>
</feature>